<dbReference type="Gene3D" id="3.40.640.10">
    <property type="entry name" value="Type I PLP-dependent aspartate aminotransferase-like (Major domain)"/>
    <property type="match status" value="1"/>
</dbReference>
<sequence>MNTPLYDKLLQYSKSKLAFHMPGHKFGIAAGLNNLSIIELDNTEAIGMDNLYDAQGIIKEAMELMANFYGSKETLFLTNGSTSGIIASILSVCKDGDELIIARNSHHSVWSALILGGITPIYISPQYRPEDDMLGEISADIIEKALIDYPKAKGVLVVSPTYEGIVSDIKEISRVVHKYNKVLIVDEAHGAHFVLGKDFPLSSIHQGADLVINSMHKTLPALTQSGLLHICSERIRYDNVIESLRMIQTSSPSYMMMGIMDYIRSYIIENKNKIQQQYVDELLVFRKELNDHLMVLRLLDMEKEKYDKSKIIISTIESNIDGYELADILNTRYDISVEAALETYVILMTTMADNSSNMTRLRIALEEIDKELEVGKSNKGINNFIVSDIIKGFNPRKIYYSDKAWVGIKDAITRKSAKNIMLYPPGIPLVCIGELIEQQHIDLIYYFKDKLQGIQLIDDEILIHII</sequence>
<dbReference type="EMBL" id="CP002582">
    <property type="protein sequence ID" value="ADZ81772.1"/>
    <property type="molecule type" value="Genomic_DNA"/>
</dbReference>
<keyword evidence="2" id="KW-0663">Pyridoxal phosphate</keyword>
<dbReference type="InterPro" id="IPR000310">
    <property type="entry name" value="Orn/Lys/Arg_deCO2ase_major_dom"/>
</dbReference>
<feature type="domain" description="Orn/Lys/Arg decarboxylases family 1 pyridoxal-P attachment site" evidence="3">
    <location>
        <begin position="3"/>
        <end position="292"/>
    </location>
</feature>
<dbReference type="InterPro" id="IPR052357">
    <property type="entry name" value="Orn_Lys_Arg_decarboxylase-I"/>
</dbReference>
<keyword evidence="4" id="KW-0456">Lyase</keyword>
<evidence type="ECO:0000313" key="5">
    <source>
        <dbReference type="Proteomes" id="UP000008467"/>
    </source>
</evidence>
<gene>
    <name evidence="4" type="ordered locus">Clole_0010</name>
</gene>
<dbReference type="Proteomes" id="UP000008467">
    <property type="component" value="Chromosome"/>
</dbReference>
<dbReference type="STRING" id="642492.Clole_0010"/>
<evidence type="ECO:0000256" key="2">
    <source>
        <dbReference type="ARBA" id="ARBA00022898"/>
    </source>
</evidence>
<dbReference type="InterPro" id="IPR015424">
    <property type="entry name" value="PyrdxlP-dep_Trfase"/>
</dbReference>
<dbReference type="SUPFAM" id="SSF53383">
    <property type="entry name" value="PLP-dependent transferases"/>
    <property type="match status" value="1"/>
</dbReference>
<evidence type="ECO:0000313" key="4">
    <source>
        <dbReference type="EMBL" id="ADZ81772.1"/>
    </source>
</evidence>
<proteinExistence type="predicted"/>
<dbReference type="eggNOG" id="COG1982">
    <property type="taxonomic scope" value="Bacteria"/>
</dbReference>
<accession>F2JSJ2</accession>
<keyword evidence="5" id="KW-1185">Reference proteome</keyword>
<name>F2JSJ2_CELLD</name>
<comment type="cofactor">
    <cofactor evidence="1">
        <name>pyridoxal 5'-phosphate</name>
        <dbReference type="ChEBI" id="CHEBI:597326"/>
    </cofactor>
</comment>
<dbReference type="Pfam" id="PF01276">
    <property type="entry name" value="OKR_DC_1"/>
    <property type="match status" value="1"/>
</dbReference>
<dbReference type="PANTHER" id="PTHR43277:SF4">
    <property type="entry name" value="ARGININE DECARBOXYLASE"/>
    <property type="match status" value="1"/>
</dbReference>
<dbReference type="AlphaFoldDB" id="F2JSJ2"/>
<evidence type="ECO:0000259" key="3">
    <source>
        <dbReference type="Pfam" id="PF01276"/>
    </source>
</evidence>
<dbReference type="RefSeq" id="WP_013655073.1">
    <property type="nucleotide sequence ID" value="NC_015275.1"/>
</dbReference>
<dbReference type="EC" id="4.1.1.19" evidence="4"/>
<dbReference type="HOGENOM" id="CLU_025925_2_1_9"/>
<organism evidence="4 5">
    <name type="scientific">Cellulosilyticum lentocellum (strain ATCC 49066 / DSM 5427 / NCIMB 11756 / RHM5)</name>
    <name type="common">Clostridium lentocellum</name>
    <dbReference type="NCBI Taxonomy" id="642492"/>
    <lineage>
        <taxon>Bacteria</taxon>
        <taxon>Bacillati</taxon>
        <taxon>Bacillota</taxon>
        <taxon>Clostridia</taxon>
        <taxon>Lachnospirales</taxon>
        <taxon>Cellulosilyticaceae</taxon>
        <taxon>Cellulosilyticum</taxon>
    </lineage>
</organism>
<dbReference type="GO" id="GO:0008792">
    <property type="term" value="F:arginine decarboxylase activity"/>
    <property type="evidence" value="ECO:0007669"/>
    <property type="project" value="UniProtKB-EC"/>
</dbReference>
<evidence type="ECO:0000256" key="1">
    <source>
        <dbReference type="ARBA" id="ARBA00001933"/>
    </source>
</evidence>
<dbReference type="Gene3D" id="3.90.100.10">
    <property type="entry name" value="Orn/Lys/Arg decarboxylase, C-terminal domain"/>
    <property type="match status" value="1"/>
</dbReference>
<dbReference type="KEGG" id="cle:Clole_0010"/>
<dbReference type="PANTHER" id="PTHR43277">
    <property type="entry name" value="ARGININE DECARBOXYLASE"/>
    <property type="match status" value="1"/>
</dbReference>
<dbReference type="InterPro" id="IPR015421">
    <property type="entry name" value="PyrdxlP-dep_Trfase_major"/>
</dbReference>
<reference evidence="4 5" key="1">
    <citation type="journal article" date="2011" name="J. Bacteriol.">
        <title>Complete genome sequence of the cellulose-degrading bacterium Cellulosilyticum lentocellum.</title>
        <authorList>
            <consortium name="US DOE Joint Genome Institute"/>
            <person name="Miller D.A."/>
            <person name="Suen G."/>
            <person name="Bruce D."/>
            <person name="Copeland A."/>
            <person name="Cheng J.F."/>
            <person name="Detter C."/>
            <person name="Goodwin L.A."/>
            <person name="Han C.S."/>
            <person name="Hauser L.J."/>
            <person name="Land M.L."/>
            <person name="Lapidus A."/>
            <person name="Lucas S."/>
            <person name="Meincke L."/>
            <person name="Pitluck S."/>
            <person name="Tapia R."/>
            <person name="Teshima H."/>
            <person name="Woyke T."/>
            <person name="Fox B.G."/>
            <person name="Angert E.R."/>
            <person name="Currie C.R."/>
        </authorList>
    </citation>
    <scope>NUCLEOTIDE SEQUENCE [LARGE SCALE GENOMIC DNA]</scope>
    <source>
        <strain evidence="5">ATCC 49066 / DSM 5427 / NCIMB 11756 / RHM5</strain>
    </source>
</reference>
<protein>
    <submittedName>
        <fullName evidence="4">Arginine decarboxylase</fullName>
        <ecNumber evidence="4">4.1.1.19</ecNumber>
    </submittedName>
</protein>